<organism evidence="4">
    <name type="scientific">Schistocephalus solidus</name>
    <name type="common">Tapeworm</name>
    <dbReference type="NCBI Taxonomy" id="70667"/>
    <lineage>
        <taxon>Eukaryota</taxon>
        <taxon>Metazoa</taxon>
        <taxon>Spiralia</taxon>
        <taxon>Lophotrochozoa</taxon>
        <taxon>Platyhelminthes</taxon>
        <taxon>Cestoda</taxon>
        <taxon>Eucestoda</taxon>
        <taxon>Diphyllobothriidea</taxon>
        <taxon>Diphyllobothriidae</taxon>
        <taxon>Schistocephalus</taxon>
    </lineage>
</organism>
<accession>A0A183SAL8</accession>
<protein>
    <submittedName>
        <fullName evidence="2 4">Uncharacterized protein</fullName>
    </submittedName>
</protein>
<evidence type="ECO:0000256" key="1">
    <source>
        <dbReference type="SAM" id="MobiDB-lite"/>
    </source>
</evidence>
<feature type="compositionally biased region" description="Low complexity" evidence="1">
    <location>
        <begin position="1"/>
        <end position="14"/>
    </location>
</feature>
<dbReference type="AlphaFoldDB" id="A0A183SAL8"/>
<feature type="region of interest" description="Disordered" evidence="1">
    <location>
        <begin position="1"/>
        <end position="39"/>
    </location>
</feature>
<proteinExistence type="predicted"/>
<evidence type="ECO:0000313" key="2">
    <source>
        <dbReference type="EMBL" id="VDL87314.1"/>
    </source>
</evidence>
<reference evidence="4" key="1">
    <citation type="submission" date="2016-06" db="UniProtKB">
        <authorList>
            <consortium name="WormBaseParasite"/>
        </authorList>
    </citation>
    <scope>IDENTIFICATION</scope>
</reference>
<reference evidence="2 3" key="2">
    <citation type="submission" date="2018-11" db="EMBL/GenBank/DDBJ databases">
        <authorList>
            <consortium name="Pathogen Informatics"/>
        </authorList>
    </citation>
    <scope>NUCLEOTIDE SEQUENCE [LARGE SCALE GENOMIC DNA]</scope>
    <source>
        <strain evidence="2 3">NST_G2</strain>
    </source>
</reference>
<dbReference type="Proteomes" id="UP000275846">
    <property type="component" value="Unassembled WGS sequence"/>
</dbReference>
<evidence type="ECO:0000313" key="4">
    <source>
        <dbReference type="WBParaSite" id="SSLN_0000131801-mRNA-1"/>
    </source>
</evidence>
<dbReference type="EMBL" id="UYSU01002139">
    <property type="protein sequence ID" value="VDL87314.1"/>
    <property type="molecule type" value="Genomic_DNA"/>
</dbReference>
<name>A0A183SAL8_SCHSO</name>
<evidence type="ECO:0000313" key="3">
    <source>
        <dbReference type="Proteomes" id="UP000275846"/>
    </source>
</evidence>
<dbReference type="WBParaSite" id="SSLN_0000131801-mRNA-1">
    <property type="protein sequence ID" value="SSLN_0000131801-mRNA-1"/>
    <property type="gene ID" value="SSLN_0000131801"/>
</dbReference>
<keyword evidence="3" id="KW-1185">Reference proteome</keyword>
<gene>
    <name evidence="2" type="ORF">SSLN_LOCUS1266</name>
</gene>
<sequence length="71" mass="7571">MESTTATITVSSSANQLSKPYPSHLAPSNPEESNPDELPIAARAPKGLFFALKQDGHEVLAAKTIYDADDD</sequence>